<dbReference type="EMBL" id="CP091957">
    <property type="protein sequence ID" value="UOG56361.1"/>
    <property type="molecule type" value="Genomic_DNA"/>
</dbReference>
<evidence type="ECO:0000313" key="1">
    <source>
        <dbReference type="EMBL" id="UOG56361.1"/>
    </source>
</evidence>
<evidence type="ECO:0000313" key="2">
    <source>
        <dbReference type="Proteomes" id="UP000829829"/>
    </source>
</evidence>
<sequence length="82" mass="9713">MVQVDKKERKLKKSEEKQIEKIYVFLKENPDAILWVELVLNTYMNSPEILKRIKSKEKGNSSLVSKDGKSISLFNFDQYFEK</sequence>
<accession>A0AAE9GAB0</accession>
<name>A0AAE9GAB0_9LEPT</name>
<dbReference type="AlphaFoldDB" id="A0AAE9GAB0"/>
<gene>
    <name evidence="1" type="ORF">MAL03_16395</name>
</gene>
<dbReference type="RefSeq" id="WP_243815446.1">
    <property type="nucleotide sequence ID" value="NZ_CP091957.1"/>
</dbReference>
<dbReference type="Proteomes" id="UP000829829">
    <property type="component" value="Chromosome 1"/>
</dbReference>
<proteinExistence type="predicted"/>
<organism evidence="1 2">
    <name type="scientific">Leptospira noguchii</name>
    <dbReference type="NCBI Taxonomy" id="28182"/>
    <lineage>
        <taxon>Bacteria</taxon>
        <taxon>Pseudomonadati</taxon>
        <taxon>Spirochaetota</taxon>
        <taxon>Spirochaetia</taxon>
        <taxon>Leptospirales</taxon>
        <taxon>Leptospiraceae</taxon>
        <taxon>Leptospira</taxon>
    </lineage>
</organism>
<reference evidence="1" key="1">
    <citation type="submission" date="2022-02" db="EMBL/GenBank/DDBJ databases">
        <title>The genetically variable rfb locus in Leptospira is a mobile cassette and a molecular signature of serovar identity.</title>
        <authorList>
            <person name="Nieves C."/>
            <person name="Vincent A.T."/>
            <person name="Zarantonelli L."/>
            <person name="Picardeau M."/>
            <person name="Veyrier F.J."/>
            <person name="Buschiazzo A."/>
        </authorList>
    </citation>
    <scope>NUCLEOTIDE SEQUENCE</scope>
    <source>
        <strain evidence="1">IP1512017</strain>
    </source>
</reference>
<protein>
    <submittedName>
        <fullName evidence="1">Uncharacterized protein</fullName>
    </submittedName>
</protein>